<accession>A0AAV4UG23</accession>
<protein>
    <submittedName>
        <fullName evidence="2">Uncharacterized protein</fullName>
    </submittedName>
</protein>
<evidence type="ECO:0000313" key="3">
    <source>
        <dbReference type="Proteomes" id="UP001054837"/>
    </source>
</evidence>
<reference evidence="2 3" key="1">
    <citation type="submission" date="2021-06" db="EMBL/GenBank/DDBJ databases">
        <title>Caerostris darwini draft genome.</title>
        <authorList>
            <person name="Kono N."/>
            <person name="Arakawa K."/>
        </authorList>
    </citation>
    <scope>NUCLEOTIDE SEQUENCE [LARGE SCALE GENOMIC DNA]</scope>
</reference>
<name>A0AAV4UG23_9ARAC</name>
<dbReference type="Proteomes" id="UP001054837">
    <property type="component" value="Unassembled WGS sequence"/>
</dbReference>
<keyword evidence="3" id="KW-1185">Reference proteome</keyword>
<organism evidence="2 3">
    <name type="scientific">Caerostris darwini</name>
    <dbReference type="NCBI Taxonomy" id="1538125"/>
    <lineage>
        <taxon>Eukaryota</taxon>
        <taxon>Metazoa</taxon>
        <taxon>Ecdysozoa</taxon>
        <taxon>Arthropoda</taxon>
        <taxon>Chelicerata</taxon>
        <taxon>Arachnida</taxon>
        <taxon>Araneae</taxon>
        <taxon>Araneomorphae</taxon>
        <taxon>Entelegynae</taxon>
        <taxon>Araneoidea</taxon>
        <taxon>Araneidae</taxon>
        <taxon>Caerostris</taxon>
    </lineage>
</organism>
<proteinExistence type="predicted"/>
<evidence type="ECO:0000256" key="1">
    <source>
        <dbReference type="SAM" id="MobiDB-lite"/>
    </source>
</evidence>
<comment type="caution">
    <text evidence="2">The sequence shown here is derived from an EMBL/GenBank/DDBJ whole genome shotgun (WGS) entry which is preliminary data.</text>
</comment>
<sequence length="108" mass="12526">MCGTKEQNIVHPSAEETTPRWSGEVLKKSTRTKRFRWWERKLLHPCSWRGCANRVETLLLLNTHFRARDVCFWKGFLCKGIVFGNRDIVCRSAPSSVSGASSRLQRFL</sequence>
<dbReference type="AlphaFoldDB" id="A0AAV4UG23"/>
<dbReference type="EMBL" id="BPLQ01011207">
    <property type="protein sequence ID" value="GIY56660.1"/>
    <property type="molecule type" value="Genomic_DNA"/>
</dbReference>
<feature type="region of interest" description="Disordered" evidence="1">
    <location>
        <begin position="1"/>
        <end position="23"/>
    </location>
</feature>
<evidence type="ECO:0000313" key="2">
    <source>
        <dbReference type="EMBL" id="GIY56660.1"/>
    </source>
</evidence>
<gene>
    <name evidence="2" type="ORF">CDAR_98571</name>
</gene>